<dbReference type="InterPro" id="IPR036259">
    <property type="entry name" value="MFS_trans_sf"/>
</dbReference>
<gene>
    <name evidence="11" type="ORF">E6L36_14135</name>
    <name evidence="10" type="ORF">H0N82_02005</name>
</gene>
<evidence type="ECO:0000256" key="6">
    <source>
        <dbReference type="ARBA" id="ARBA00022989"/>
    </source>
</evidence>
<dbReference type="EMBL" id="JACCKI010000001">
    <property type="protein sequence ID" value="NZA03917.1"/>
    <property type="molecule type" value="Genomic_DNA"/>
</dbReference>
<dbReference type="PANTHER" id="PTHR42718:SF9">
    <property type="entry name" value="MAJOR FACILITATOR SUPERFAMILY MULTIDRUG TRANSPORTER MFSC"/>
    <property type="match status" value="1"/>
</dbReference>
<evidence type="ECO:0000259" key="9">
    <source>
        <dbReference type="PROSITE" id="PS50850"/>
    </source>
</evidence>
<comment type="similarity">
    <text evidence="2">Belongs to the major facilitator superfamily. EmrB family.</text>
</comment>
<comment type="subcellular location">
    <subcellularLocation>
        <location evidence="1">Cell membrane</location>
        <topology evidence="1">Multi-pass membrane protein</topology>
    </subcellularLocation>
</comment>
<feature type="transmembrane region" description="Helical" evidence="8">
    <location>
        <begin position="355"/>
        <end position="377"/>
    </location>
</feature>
<organism evidence="10 13">
    <name type="scientific">Lacticaseibacillus rhamnosus</name>
    <name type="common">Lactobacillus rhamnosus</name>
    <dbReference type="NCBI Taxonomy" id="47715"/>
    <lineage>
        <taxon>Bacteria</taxon>
        <taxon>Bacillati</taxon>
        <taxon>Bacillota</taxon>
        <taxon>Bacilli</taxon>
        <taxon>Lactobacillales</taxon>
        <taxon>Lactobacillaceae</taxon>
        <taxon>Lacticaseibacillus</taxon>
    </lineage>
</organism>
<comment type="caution">
    <text evidence="10">The sequence shown here is derived from an EMBL/GenBank/DDBJ whole genome shotgun (WGS) entry which is preliminary data.</text>
</comment>
<feature type="transmembrane region" description="Helical" evidence="8">
    <location>
        <begin position="47"/>
        <end position="70"/>
    </location>
</feature>
<feature type="transmembrane region" description="Helical" evidence="8">
    <location>
        <begin position="167"/>
        <end position="190"/>
    </location>
</feature>
<dbReference type="PRINTS" id="PR01036">
    <property type="entry name" value="TCRTETB"/>
</dbReference>
<feature type="transmembrane region" description="Helical" evidence="8">
    <location>
        <begin position="225"/>
        <end position="248"/>
    </location>
</feature>
<evidence type="ECO:0000313" key="12">
    <source>
        <dbReference type="Proteomes" id="UP000307517"/>
    </source>
</evidence>
<dbReference type="GO" id="GO:0005886">
    <property type="term" value="C:plasma membrane"/>
    <property type="evidence" value="ECO:0007669"/>
    <property type="project" value="UniProtKB-SubCell"/>
</dbReference>
<feature type="domain" description="Major facilitator superfamily (MFS) profile" evidence="9">
    <location>
        <begin position="12"/>
        <end position="461"/>
    </location>
</feature>
<dbReference type="NCBIfam" id="TIGR00711">
    <property type="entry name" value="efflux_EmrB"/>
    <property type="match status" value="1"/>
</dbReference>
<dbReference type="Pfam" id="PF07690">
    <property type="entry name" value="MFS_1"/>
    <property type="match status" value="1"/>
</dbReference>
<evidence type="ECO:0000256" key="2">
    <source>
        <dbReference type="ARBA" id="ARBA00008537"/>
    </source>
</evidence>
<feature type="transmembrane region" description="Helical" evidence="8">
    <location>
        <begin position="296"/>
        <end position="318"/>
    </location>
</feature>
<evidence type="ECO:0000313" key="10">
    <source>
        <dbReference type="EMBL" id="NZA03917.1"/>
    </source>
</evidence>
<evidence type="ECO:0000256" key="8">
    <source>
        <dbReference type="SAM" id="Phobius"/>
    </source>
</evidence>
<feature type="transmembrane region" description="Helical" evidence="8">
    <location>
        <begin position="330"/>
        <end position="349"/>
    </location>
</feature>
<keyword evidence="7 8" id="KW-0472">Membrane</keyword>
<dbReference type="GO" id="GO:0022857">
    <property type="term" value="F:transmembrane transporter activity"/>
    <property type="evidence" value="ECO:0007669"/>
    <property type="project" value="InterPro"/>
</dbReference>
<feature type="transmembrane region" description="Helical" evidence="8">
    <location>
        <begin position="77"/>
        <end position="101"/>
    </location>
</feature>
<keyword evidence="4" id="KW-1003">Cell membrane</keyword>
<evidence type="ECO:0000313" key="13">
    <source>
        <dbReference type="Proteomes" id="UP000552935"/>
    </source>
</evidence>
<evidence type="ECO:0000256" key="3">
    <source>
        <dbReference type="ARBA" id="ARBA00022448"/>
    </source>
</evidence>
<evidence type="ECO:0000313" key="11">
    <source>
        <dbReference type="EMBL" id="THC81404.1"/>
    </source>
</evidence>
<dbReference type="AlphaFoldDB" id="A0A508YNX5"/>
<accession>A0A508YNX5</accession>
<evidence type="ECO:0000256" key="1">
    <source>
        <dbReference type="ARBA" id="ARBA00004651"/>
    </source>
</evidence>
<dbReference type="EMBL" id="SSHM01000001">
    <property type="protein sequence ID" value="THC81404.1"/>
    <property type="molecule type" value="Genomic_DNA"/>
</dbReference>
<dbReference type="Gene3D" id="1.20.1720.10">
    <property type="entry name" value="Multidrug resistance protein D"/>
    <property type="match status" value="1"/>
</dbReference>
<sequence>MKQSAPKNRNLIFAVLLTGTLISSLLQTALTTALPDIIKTFGVTANAGQWLTSGFSLAMGIMIPATAFLIKRIPTKALFIASMLLFAGGSLLAALAPTFAILLAGRIIQSLGTGILLSLTQVVILTIFPVSKQGGIMGIYGLAASAAPIIAPTITGLLIDYMSWRVIFWVGVIVAVADIIFALIVIKDVLPTEKLQFDWQSFLLISIAFTGITVGFGNLGTAPFLSLAIAAPLAIAVVAGMAFIYRALHVDQPLLDLHVFKDPVFRTAVILSALMYAVLMAVSTVFPIYAQTVHHLSATMSGLIMMPGSLAMAIMSPITGRLYDRYGIRPLAIIGVLLVLISSLGTSFLTTSTSIIYLTVVWAMRSIGLSCLMMPLVTWSVTQLTGKAIASASAVLTTLRTVAGAVGTSVSVALMSFIANRGAAQQTVVASVGGVNATFISMSIIVVLMLIIILKSVKSSKTPEVVVAEDQKH</sequence>
<dbReference type="Proteomes" id="UP000552935">
    <property type="component" value="Unassembled WGS sequence"/>
</dbReference>
<feature type="transmembrane region" description="Helical" evidence="8">
    <location>
        <begin position="140"/>
        <end position="161"/>
    </location>
</feature>
<proteinExistence type="inferred from homology"/>
<keyword evidence="6 8" id="KW-1133">Transmembrane helix</keyword>
<feature type="transmembrane region" description="Helical" evidence="8">
    <location>
        <begin position="202"/>
        <end position="219"/>
    </location>
</feature>
<protein>
    <submittedName>
        <fullName evidence="10">DHA2 family efflux MFS transporter permease subunit</fullName>
    </submittedName>
</protein>
<reference evidence="10 13" key="2">
    <citation type="submission" date="2020-07" db="EMBL/GenBank/DDBJ databases">
        <title>Organ Donor 1.</title>
        <authorList>
            <person name="Marsh A.J."/>
            <person name="Azcarate-Peril M.A."/>
        </authorList>
    </citation>
    <scope>NUCLEOTIDE SEQUENCE [LARGE SCALE GENOMIC DNA]</scope>
    <source>
        <strain evidence="10 13">AMC0712</strain>
    </source>
</reference>
<feature type="transmembrane region" description="Helical" evidence="8">
    <location>
        <begin position="269"/>
        <end position="290"/>
    </location>
</feature>
<evidence type="ECO:0000256" key="4">
    <source>
        <dbReference type="ARBA" id="ARBA00022475"/>
    </source>
</evidence>
<dbReference type="RefSeq" id="WP_005690182.1">
    <property type="nucleotide sequence ID" value="NZ_CABFNI010000004.1"/>
</dbReference>
<name>A0A508YNX5_LACRH</name>
<dbReference type="PROSITE" id="PS50850">
    <property type="entry name" value="MFS"/>
    <property type="match status" value="1"/>
</dbReference>
<keyword evidence="3" id="KW-0813">Transport</keyword>
<feature type="transmembrane region" description="Helical" evidence="8">
    <location>
        <begin position="389"/>
        <end position="418"/>
    </location>
</feature>
<feature type="transmembrane region" description="Helical" evidence="8">
    <location>
        <begin position="430"/>
        <end position="454"/>
    </location>
</feature>
<dbReference type="Proteomes" id="UP000307517">
    <property type="component" value="Unassembled WGS sequence"/>
</dbReference>
<dbReference type="Gene3D" id="1.20.1250.20">
    <property type="entry name" value="MFS general substrate transporter like domains"/>
    <property type="match status" value="1"/>
</dbReference>
<dbReference type="InterPro" id="IPR004638">
    <property type="entry name" value="EmrB-like"/>
</dbReference>
<evidence type="ECO:0000256" key="7">
    <source>
        <dbReference type="ARBA" id="ARBA00023136"/>
    </source>
</evidence>
<dbReference type="SUPFAM" id="SSF103473">
    <property type="entry name" value="MFS general substrate transporter"/>
    <property type="match status" value="1"/>
</dbReference>
<dbReference type="PANTHER" id="PTHR42718">
    <property type="entry name" value="MAJOR FACILITATOR SUPERFAMILY MULTIDRUG TRANSPORTER MFSC"/>
    <property type="match status" value="1"/>
</dbReference>
<keyword evidence="5 8" id="KW-0812">Transmembrane</keyword>
<dbReference type="InterPro" id="IPR011701">
    <property type="entry name" value="MFS"/>
</dbReference>
<reference evidence="11 12" key="1">
    <citation type="submission" date="2019-04" db="EMBL/GenBank/DDBJ databases">
        <title>Genome Announcement to Ensure Probiotic Safety of Lactobacillus rhamnosus UBLR-58.</title>
        <authorList>
            <person name="Sulthana A."/>
            <person name="Lakshmi S.G."/>
            <person name="Madempudi R.S."/>
        </authorList>
    </citation>
    <scope>NUCLEOTIDE SEQUENCE [LARGE SCALE GENOMIC DNA]</scope>
    <source>
        <strain evidence="11 12">UBLR-58</strain>
    </source>
</reference>
<dbReference type="InterPro" id="IPR020846">
    <property type="entry name" value="MFS_dom"/>
</dbReference>
<evidence type="ECO:0000256" key="5">
    <source>
        <dbReference type="ARBA" id="ARBA00022692"/>
    </source>
</evidence>